<accession>A0ABR8DH98</accession>
<proteinExistence type="predicted"/>
<feature type="region of interest" description="Disordered" evidence="1">
    <location>
        <begin position="17"/>
        <end position="45"/>
    </location>
</feature>
<reference evidence="2 3" key="1">
    <citation type="journal article" date="2020" name="ISME J.">
        <title>Comparative genomics reveals insights into cyanobacterial evolution and habitat adaptation.</title>
        <authorList>
            <person name="Chen M.Y."/>
            <person name="Teng W.K."/>
            <person name="Zhao L."/>
            <person name="Hu C.X."/>
            <person name="Zhou Y.K."/>
            <person name="Han B.P."/>
            <person name="Song L.R."/>
            <person name="Shu W.S."/>
        </authorList>
    </citation>
    <scope>NUCLEOTIDE SEQUENCE [LARGE SCALE GENOMIC DNA]</scope>
    <source>
        <strain evidence="2 3">FACHB-838</strain>
    </source>
</reference>
<dbReference type="Proteomes" id="UP000623440">
    <property type="component" value="Unassembled WGS sequence"/>
</dbReference>
<evidence type="ECO:0000313" key="2">
    <source>
        <dbReference type="EMBL" id="MBD2528215.1"/>
    </source>
</evidence>
<evidence type="ECO:0000313" key="3">
    <source>
        <dbReference type="Proteomes" id="UP000623440"/>
    </source>
</evidence>
<protein>
    <submittedName>
        <fullName evidence="2">Uncharacterized protein</fullName>
    </submittedName>
</protein>
<organism evidence="2 3">
    <name type="scientific">Nostoc flagelliforme FACHB-838</name>
    <dbReference type="NCBI Taxonomy" id="2692904"/>
    <lineage>
        <taxon>Bacteria</taxon>
        <taxon>Bacillati</taxon>
        <taxon>Cyanobacteriota</taxon>
        <taxon>Cyanophyceae</taxon>
        <taxon>Nostocales</taxon>
        <taxon>Nostocaceae</taxon>
        <taxon>Nostoc</taxon>
    </lineage>
</organism>
<gene>
    <name evidence="2" type="ORF">H6G97_01060</name>
</gene>
<dbReference type="EMBL" id="JACJSI010000001">
    <property type="protein sequence ID" value="MBD2528215.1"/>
    <property type="molecule type" value="Genomic_DNA"/>
</dbReference>
<keyword evidence="3" id="KW-1185">Reference proteome</keyword>
<sequence>MSFKAGVSQKIYHLCEDGSRDEGAEGAGEAGGERKLMPNAQCPLS</sequence>
<name>A0ABR8DH98_9NOSO</name>
<evidence type="ECO:0000256" key="1">
    <source>
        <dbReference type="SAM" id="MobiDB-lite"/>
    </source>
</evidence>
<comment type="caution">
    <text evidence="2">The sequence shown here is derived from an EMBL/GenBank/DDBJ whole genome shotgun (WGS) entry which is preliminary data.</text>
</comment>